<dbReference type="InterPro" id="IPR052050">
    <property type="entry name" value="SecEffector_AnkRepeat"/>
</dbReference>
<dbReference type="PANTHER" id="PTHR46586:SF3">
    <property type="entry name" value="ANKYRIN REPEAT-CONTAINING PROTEIN"/>
    <property type="match status" value="1"/>
</dbReference>
<feature type="compositionally biased region" description="Basic and acidic residues" evidence="1">
    <location>
        <begin position="67"/>
        <end position="79"/>
    </location>
</feature>
<evidence type="ECO:0000256" key="1">
    <source>
        <dbReference type="SAM" id="MobiDB-lite"/>
    </source>
</evidence>
<dbReference type="Gene3D" id="1.25.40.20">
    <property type="entry name" value="Ankyrin repeat-containing domain"/>
    <property type="match status" value="1"/>
</dbReference>
<evidence type="ECO:0000313" key="2">
    <source>
        <dbReference type="EMBL" id="EGZ19419.1"/>
    </source>
</evidence>
<dbReference type="InterPro" id="IPR002110">
    <property type="entry name" value="Ankyrin_rpt"/>
</dbReference>
<feature type="compositionally biased region" description="Basic residues" evidence="1">
    <location>
        <begin position="55"/>
        <end position="66"/>
    </location>
</feature>
<dbReference type="InterPro" id="IPR036770">
    <property type="entry name" value="Ankyrin_rpt-contain_sf"/>
</dbReference>
<evidence type="ECO:0000313" key="3">
    <source>
        <dbReference type="Proteomes" id="UP000002640"/>
    </source>
</evidence>
<dbReference type="AlphaFoldDB" id="G4Z4B3"/>
<gene>
    <name evidence="2" type="ORF">PHYSODRAFT_327681</name>
</gene>
<accession>G4Z4B3</accession>
<keyword evidence="3" id="KW-1185">Reference proteome</keyword>
<dbReference type="Proteomes" id="UP000002640">
    <property type="component" value="Unassembled WGS sequence"/>
</dbReference>
<dbReference type="EMBL" id="JH159153">
    <property type="protein sequence ID" value="EGZ19419.1"/>
    <property type="molecule type" value="Genomic_DNA"/>
</dbReference>
<name>G4Z4B3_PHYSP</name>
<proteinExistence type="predicted"/>
<feature type="region of interest" description="Disordered" evidence="1">
    <location>
        <begin position="47"/>
        <end position="79"/>
    </location>
</feature>
<reference evidence="2 3" key="1">
    <citation type="journal article" date="2006" name="Science">
        <title>Phytophthora genome sequences uncover evolutionary origins and mechanisms of pathogenesis.</title>
        <authorList>
            <person name="Tyler B.M."/>
            <person name="Tripathy S."/>
            <person name="Zhang X."/>
            <person name="Dehal P."/>
            <person name="Jiang R.H."/>
            <person name="Aerts A."/>
            <person name="Arredondo F.D."/>
            <person name="Baxter L."/>
            <person name="Bensasson D."/>
            <person name="Beynon J.L."/>
            <person name="Chapman J."/>
            <person name="Damasceno C.M."/>
            <person name="Dorrance A.E."/>
            <person name="Dou D."/>
            <person name="Dickerman A.W."/>
            <person name="Dubchak I.L."/>
            <person name="Garbelotto M."/>
            <person name="Gijzen M."/>
            <person name="Gordon S.G."/>
            <person name="Govers F."/>
            <person name="Grunwald N.J."/>
            <person name="Huang W."/>
            <person name="Ivors K.L."/>
            <person name="Jones R.W."/>
            <person name="Kamoun S."/>
            <person name="Krampis K."/>
            <person name="Lamour K.H."/>
            <person name="Lee M.K."/>
            <person name="McDonald W.H."/>
            <person name="Medina M."/>
            <person name="Meijer H.J."/>
            <person name="Nordberg E.K."/>
            <person name="Maclean D.J."/>
            <person name="Ospina-Giraldo M.D."/>
            <person name="Morris P.F."/>
            <person name="Phuntumart V."/>
            <person name="Putnam N.H."/>
            <person name="Rash S."/>
            <person name="Rose J.K."/>
            <person name="Sakihama Y."/>
            <person name="Salamov A.A."/>
            <person name="Savidor A."/>
            <person name="Scheuring C.F."/>
            <person name="Smith B.M."/>
            <person name="Sobral B.W."/>
            <person name="Terry A."/>
            <person name="Torto-Alalibo T.A."/>
            <person name="Win J."/>
            <person name="Xu Z."/>
            <person name="Zhang H."/>
            <person name="Grigoriev I.V."/>
            <person name="Rokhsar D.S."/>
            <person name="Boore J.L."/>
        </authorList>
    </citation>
    <scope>NUCLEOTIDE SEQUENCE [LARGE SCALE GENOMIC DNA]</scope>
    <source>
        <strain evidence="2 3">P6497</strain>
    </source>
</reference>
<dbReference type="GeneID" id="20645649"/>
<dbReference type="SUPFAM" id="SSF48403">
    <property type="entry name" value="Ankyrin repeat"/>
    <property type="match status" value="1"/>
</dbReference>
<protein>
    <submittedName>
        <fullName evidence="2">Uncharacterized protein</fullName>
    </submittedName>
</protein>
<dbReference type="Pfam" id="PF12796">
    <property type="entry name" value="Ank_2"/>
    <property type="match status" value="1"/>
</dbReference>
<dbReference type="InParanoid" id="G4Z4B3"/>
<dbReference type="SMR" id="G4Z4B3"/>
<organism evidence="2 3">
    <name type="scientific">Phytophthora sojae (strain P6497)</name>
    <name type="common">Soybean stem and root rot agent</name>
    <name type="synonym">Phytophthora megasperma f. sp. glycines</name>
    <dbReference type="NCBI Taxonomy" id="1094619"/>
    <lineage>
        <taxon>Eukaryota</taxon>
        <taxon>Sar</taxon>
        <taxon>Stramenopiles</taxon>
        <taxon>Oomycota</taxon>
        <taxon>Peronosporomycetes</taxon>
        <taxon>Peronosporales</taxon>
        <taxon>Peronosporaceae</taxon>
        <taxon>Phytophthora</taxon>
    </lineage>
</organism>
<dbReference type="PANTHER" id="PTHR46586">
    <property type="entry name" value="ANKYRIN REPEAT-CONTAINING PROTEIN"/>
    <property type="match status" value="1"/>
</dbReference>
<dbReference type="KEGG" id="psoj:PHYSODRAFT_327681"/>
<dbReference type="RefSeq" id="XP_009522136.1">
    <property type="nucleotide sequence ID" value="XM_009523841.1"/>
</dbReference>
<sequence length="430" mass="47320">MSASHNEVTDARPGALLPTNVTLGCALFASDSRGDKRKVEVGAAYGHAEKEKERARRKWRPRRRRADKAADEVTHAAHPEKLNGERYRYSTPKNGCEEDGVRNGNAGRTRLDGEHTGDGLALDDVAGSSGRDAVAVSNQHPVTPFSVCIEHTRAGRKPMLRLLGHVAGGDTAKGNHWDVVQWLHERTKSLAEIKMLDEEVVNAAFVQNNLEQAKWAISRGYGVGELSFTECSEVEWEIRSEIIRFILEGNYGNTVRIACSALKQADIGDVNFVKWLLTLFEIKNAAAVGEAITAASARGHFAVVKTLLLYARSVELSYDRSEAMFAAARHGKLEMVQWLFTRHPLERASDLFHEQSRGKSADCPTTTTAMDVAAEYGHLEVLAFLQTVDLFAGKRRKVGGQEVYFQLGHLQCTTNAMDTAAANGHLTVVK</sequence>